<dbReference type="RefSeq" id="WP_378534786.1">
    <property type="nucleotide sequence ID" value="NZ_JBHSBH010000010.1"/>
</dbReference>
<dbReference type="EMBL" id="JBHSBH010000010">
    <property type="protein sequence ID" value="MFC3997664.1"/>
    <property type="molecule type" value="Genomic_DNA"/>
</dbReference>
<dbReference type="Pfam" id="PF19382">
    <property type="entry name" value="DUF5957"/>
    <property type="match status" value="1"/>
</dbReference>
<protein>
    <submittedName>
        <fullName evidence="2">DUF5957 family protein</fullName>
    </submittedName>
</protein>
<sequence>MRTAIVAVLGIVGGFIAGIVLAEVIAIATLLALGEPTGVPYLSIILAVVGGVGAPLIDARYARKASLGSGKG</sequence>
<reference evidence="3" key="1">
    <citation type="journal article" date="2019" name="Int. J. Syst. Evol. Microbiol.">
        <title>The Global Catalogue of Microorganisms (GCM) 10K type strain sequencing project: providing services to taxonomists for standard genome sequencing and annotation.</title>
        <authorList>
            <consortium name="The Broad Institute Genomics Platform"/>
            <consortium name="The Broad Institute Genome Sequencing Center for Infectious Disease"/>
            <person name="Wu L."/>
            <person name="Ma J."/>
        </authorList>
    </citation>
    <scope>NUCLEOTIDE SEQUENCE [LARGE SCALE GENOMIC DNA]</scope>
    <source>
        <strain evidence="3">TBRC 1826</strain>
    </source>
</reference>
<dbReference type="Proteomes" id="UP001595847">
    <property type="component" value="Unassembled WGS sequence"/>
</dbReference>
<keyword evidence="1" id="KW-1133">Transmembrane helix</keyword>
<dbReference type="InterPro" id="IPR046001">
    <property type="entry name" value="DUF5957"/>
</dbReference>
<accession>A0ABV8FQM4</accession>
<evidence type="ECO:0000313" key="2">
    <source>
        <dbReference type="EMBL" id="MFC3997664.1"/>
    </source>
</evidence>
<organism evidence="2 3">
    <name type="scientific">Nocardiopsis sediminis</name>
    <dbReference type="NCBI Taxonomy" id="1778267"/>
    <lineage>
        <taxon>Bacteria</taxon>
        <taxon>Bacillati</taxon>
        <taxon>Actinomycetota</taxon>
        <taxon>Actinomycetes</taxon>
        <taxon>Streptosporangiales</taxon>
        <taxon>Nocardiopsidaceae</taxon>
        <taxon>Nocardiopsis</taxon>
    </lineage>
</organism>
<feature type="transmembrane region" description="Helical" evidence="1">
    <location>
        <begin position="39"/>
        <end position="57"/>
    </location>
</feature>
<feature type="transmembrane region" description="Helical" evidence="1">
    <location>
        <begin position="7"/>
        <end position="33"/>
    </location>
</feature>
<evidence type="ECO:0000256" key="1">
    <source>
        <dbReference type="SAM" id="Phobius"/>
    </source>
</evidence>
<name>A0ABV8FQM4_9ACTN</name>
<proteinExistence type="predicted"/>
<keyword evidence="1" id="KW-0472">Membrane</keyword>
<evidence type="ECO:0000313" key="3">
    <source>
        <dbReference type="Proteomes" id="UP001595847"/>
    </source>
</evidence>
<comment type="caution">
    <text evidence="2">The sequence shown here is derived from an EMBL/GenBank/DDBJ whole genome shotgun (WGS) entry which is preliminary data.</text>
</comment>
<keyword evidence="3" id="KW-1185">Reference proteome</keyword>
<keyword evidence="1" id="KW-0812">Transmembrane</keyword>
<gene>
    <name evidence="2" type="ORF">ACFOVU_17150</name>
</gene>